<feature type="region of interest" description="Disordered" evidence="10">
    <location>
        <begin position="1445"/>
        <end position="1538"/>
    </location>
</feature>
<evidence type="ECO:0000256" key="9">
    <source>
        <dbReference type="ARBA" id="ARBA00049515"/>
    </source>
</evidence>
<dbReference type="Proteomes" id="UP001642464">
    <property type="component" value="Unassembled WGS sequence"/>
</dbReference>
<protein>
    <recommendedName>
        <fullName evidence="2">threonine--tRNA ligase</fullName>
        <ecNumber evidence="2">6.1.1.3</ecNumber>
    </recommendedName>
    <alternativeName>
        <fullName evidence="8">Threonyl-tRNA synthetase</fullName>
    </alternativeName>
</protein>
<feature type="compositionally biased region" description="Polar residues" evidence="10">
    <location>
        <begin position="1342"/>
        <end position="1352"/>
    </location>
</feature>
<feature type="compositionally biased region" description="Polar residues" evidence="10">
    <location>
        <begin position="1518"/>
        <end position="1538"/>
    </location>
</feature>
<keyword evidence="3" id="KW-0436">Ligase</keyword>
<feature type="region of interest" description="Disordered" evidence="10">
    <location>
        <begin position="1288"/>
        <end position="1354"/>
    </location>
</feature>
<organism evidence="12 13">
    <name type="scientific">Durusdinium trenchii</name>
    <dbReference type="NCBI Taxonomy" id="1381693"/>
    <lineage>
        <taxon>Eukaryota</taxon>
        <taxon>Sar</taxon>
        <taxon>Alveolata</taxon>
        <taxon>Dinophyceae</taxon>
        <taxon>Suessiales</taxon>
        <taxon>Symbiodiniaceae</taxon>
        <taxon>Durusdinium</taxon>
    </lineage>
</organism>
<evidence type="ECO:0000259" key="11">
    <source>
        <dbReference type="PROSITE" id="PS50862"/>
    </source>
</evidence>
<dbReference type="SMART" id="SM00863">
    <property type="entry name" value="tRNA_SAD"/>
    <property type="match status" value="1"/>
</dbReference>
<dbReference type="InterPro" id="IPR002110">
    <property type="entry name" value="Ankyrin_rpt"/>
</dbReference>
<dbReference type="Gene3D" id="1.25.40.20">
    <property type="entry name" value="Ankyrin repeat-containing domain"/>
    <property type="match status" value="1"/>
</dbReference>
<dbReference type="SUPFAM" id="SSF55186">
    <property type="entry name" value="ThrRS/AlaRS common domain"/>
    <property type="match status" value="1"/>
</dbReference>
<dbReference type="Gene3D" id="3.30.930.10">
    <property type="entry name" value="Bira Bifunctional Protein, Domain 2"/>
    <property type="match status" value="2"/>
</dbReference>
<evidence type="ECO:0000256" key="6">
    <source>
        <dbReference type="ARBA" id="ARBA00022917"/>
    </source>
</evidence>
<evidence type="ECO:0000256" key="10">
    <source>
        <dbReference type="SAM" id="MobiDB-lite"/>
    </source>
</evidence>
<evidence type="ECO:0000256" key="2">
    <source>
        <dbReference type="ARBA" id="ARBA00013163"/>
    </source>
</evidence>
<evidence type="ECO:0000313" key="13">
    <source>
        <dbReference type="Proteomes" id="UP001642464"/>
    </source>
</evidence>
<dbReference type="SUPFAM" id="SSF48403">
    <property type="entry name" value="Ankyrin repeat"/>
    <property type="match status" value="1"/>
</dbReference>
<dbReference type="SUPFAM" id="SSF51197">
    <property type="entry name" value="Clavaminate synthase-like"/>
    <property type="match status" value="1"/>
</dbReference>
<dbReference type="InterPro" id="IPR012947">
    <property type="entry name" value="tRNA_SAD"/>
</dbReference>
<dbReference type="PANTHER" id="PTHR11451:SF46">
    <property type="entry name" value="THREONINE--TRNA LIGASE"/>
    <property type="match status" value="1"/>
</dbReference>
<comment type="caution">
    <text evidence="12">The sequence shown here is derived from an EMBL/GenBank/DDBJ whole genome shotgun (WGS) entry which is preliminary data.</text>
</comment>
<evidence type="ECO:0000256" key="4">
    <source>
        <dbReference type="ARBA" id="ARBA00022741"/>
    </source>
</evidence>
<reference evidence="12 13" key="1">
    <citation type="submission" date="2024-02" db="EMBL/GenBank/DDBJ databases">
        <authorList>
            <person name="Chen Y."/>
            <person name="Shah S."/>
            <person name="Dougan E. K."/>
            <person name="Thang M."/>
            <person name="Chan C."/>
        </authorList>
    </citation>
    <scope>NUCLEOTIDE SEQUENCE [LARGE SCALE GENOMIC DNA]</scope>
</reference>
<keyword evidence="4" id="KW-0547">Nucleotide-binding</keyword>
<dbReference type="PROSITE" id="PS50862">
    <property type="entry name" value="AA_TRNA_LIGASE_II"/>
    <property type="match status" value="1"/>
</dbReference>
<dbReference type="EMBL" id="CAXAMM010006003">
    <property type="protein sequence ID" value="CAK9009481.1"/>
    <property type="molecule type" value="Genomic_DNA"/>
</dbReference>
<keyword evidence="6" id="KW-0648">Protein biosynthesis</keyword>
<feature type="compositionally biased region" description="Basic and acidic residues" evidence="10">
    <location>
        <begin position="1301"/>
        <end position="1341"/>
    </location>
</feature>
<keyword evidence="5" id="KW-0067">ATP-binding</keyword>
<evidence type="ECO:0000256" key="1">
    <source>
        <dbReference type="ARBA" id="ARBA00008226"/>
    </source>
</evidence>
<dbReference type="Pfam" id="PF00587">
    <property type="entry name" value="tRNA-synt_2b"/>
    <property type="match status" value="1"/>
</dbReference>
<keyword evidence="13" id="KW-1185">Reference proteome</keyword>
<dbReference type="InterPro" id="IPR036770">
    <property type="entry name" value="Ankyrin_rpt-contain_sf"/>
</dbReference>
<comment type="similarity">
    <text evidence="1">Belongs to the class-II aminoacyl-tRNA synthetase family.</text>
</comment>
<dbReference type="Pfam" id="PF13637">
    <property type="entry name" value="Ank_4"/>
    <property type="match status" value="1"/>
</dbReference>
<dbReference type="SUPFAM" id="SSF55681">
    <property type="entry name" value="Class II aaRS and biotin synthetases"/>
    <property type="match status" value="1"/>
</dbReference>
<keyword evidence="7" id="KW-0030">Aminoacyl-tRNA synthetase</keyword>
<sequence length="1624" mass="183599">MAVEECRFLASIDLRYLPYFWNRENGEKSLLMDLLQEKKYKTALELVTRGEISPKETIPYTGTSLLKLSFRQPVLEDVAILLDAMKLRGEKIDDTDLDAACNAGSFLVVQKLLNAGAIPGPDALHSLMERAGQRKENETLKILHVLLEAKAEIDGLGSNQQVTPLVTACRGLNLPCGVLQALLHLRADVGGAGHEPPLHAYVGKWGREDGIRVLAEHRADLNQKDRIGRTALHCALSGHYRFNLAMLLKSLGADPFIADANGVRPSQLLIRCNQPEKAAELEDRRMNQEELRLKQAMEHPLAKKFESSLIQSVSWILRNSPEDGFGCISNNQLKDECDYGDCKLSDCLDGCSPKAVVLELPLTRYCEIHGNLRLTAPPEGFTVKFLLMAIYKFYQDPFGDAELSEIRQLFGKGILGDTFGYISNNGISKRLAADAVVALVEYDEMGKKMMRRFDVFDLVLGAALEDAFGGHLTIGPAVEGGFYYDMYLGEQRLSDSNFEERALYYEDTVWSDMVRIHSAKLQSIAPESRPHLPSTDRVKAFKVTKNSSAYWLASADNDSLQRIYGVSFPSEKLLKAHLRRLEEAKERDHRRAGTPSLLFFFDAVVSPGSCFWTSYGARIYNRLQELMRAEYRARGFEEVITPNIFSAELFKRSGHYQNYREDMYGFEVEGQEWYLKPMNCPGHCVLFDSRPRSYRELPIRMADFGVLHRNELSGTLSGLTRVRRFQQDDAHIFCREDQIKSEVTAALAFVFNIYELFGFEFSLAPETLELEAQDKWKDVISKDLCSKTADAIYAFVQADRDKRDTWYRNKLDIYSDVLPDGKKPHHGPCGMVQMSHHKTLWAIRQEPLVHAIFADLYGTEALWVTTDRAHFKAPEDPKYPEWSDPGEVHKNLHWDIETAEEHWPVPFAIQGIVYLEDTPPELGALRVVPGFQHRLRDWSPHFGPRSGRECPLELIEEAVHVPGTAGSLVVWLSVLPHGPSRNVGEVPRVSAYVAMLPVDASSFTAHPELALSMADAGTLAYDKGQVKRQSRADRVQRWKERRPLLDEDPKEWLWQRAEEQLQQALEETGKPWSLKKGDGAFYGPKIDIQLQDALGNERSLTSRSESTCSIRAHQEKLCANVLCEAELFKHQVQRSQRSPMFTSQRTRALERPDENLVDGKIQNESFSAKSDQKELLKELAQCKEESLEREHCTARSTRNGKAGHPASSPPSRPARKSAVCIYWHAPTQRWAVPYFSDGKKTTRTFAVKKFLDEGIDKSEALARAHDEAKAYRAELVDKGLLRELQDEHRQSEAGAPPATPSKEKEKQELSKEEEKQEDVTERRRSCVRRSEVKSDTAEASKNDNSATPTSGVPNIGWSKGSWRVCYSKIEAGKKINTSRQFNFLKYLDEGLGRLEAVAQALEEAKAFRAELVKQGLVRELPQSDPQQLPAKPHMTWLDACGAEKNNHQKTRGTEATFVKEQDTKTSSQSSEMAQGKEDLQSEDSQSKRFSKAKSGKKRKEDSKSIEEQKKDKRAKKMSSLSKIQDGSPSASSKMKSVTDCNMPNINWYDAHKGWMVSFPKITKKGTKTSGKTSKLFTIRKLMKKINCSEEVAITKKLAEAKKFRQQLVQQQILKKAPRVPQTLD</sequence>
<evidence type="ECO:0000313" key="12">
    <source>
        <dbReference type="EMBL" id="CAK9009481.1"/>
    </source>
</evidence>
<comment type="catalytic activity">
    <reaction evidence="9">
        <text>tRNA(Thr) + L-threonine + ATP = L-threonyl-tRNA(Thr) + AMP + diphosphate + H(+)</text>
        <dbReference type="Rhea" id="RHEA:24624"/>
        <dbReference type="Rhea" id="RHEA-COMP:9670"/>
        <dbReference type="Rhea" id="RHEA-COMP:9704"/>
        <dbReference type="ChEBI" id="CHEBI:15378"/>
        <dbReference type="ChEBI" id="CHEBI:30616"/>
        <dbReference type="ChEBI" id="CHEBI:33019"/>
        <dbReference type="ChEBI" id="CHEBI:57926"/>
        <dbReference type="ChEBI" id="CHEBI:78442"/>
        <dbReference type="ChEBI" id="CHEBI:78534"/>
        <dbReference type="ChEBI" id="CHEBI:456215"/>
        <dbReference type="EC" id="6.1.1.3"/>
    </reaction>
</comment>
<feature type="compositionally biased region" description="Basic and acidic residues" evidence="10">
    <location>
        <begin position="1498"/>
        <end position="1510"/>
    </location>
</feature>
<dbReference type="Gene3D" id="3.30.980.10">
    <property type="entry name" value="Threonyl-trna Synthetase, Chain A, domain 2"/>
    <property type="match status" value="2"/>
</dbReference>
<dbReference type="InterPro" id="IPR008775">
    <property type="entry name" value="Phytyl_CoA_dOase-like"/>
</dbReference>
<evidence type="ECO:0000256" key="5">
    <source>
        <dbReference type="ARBA" id="ARBA00022840"/>
    </source>
</evidence>
<dbReference type="EC" id="6.1.1.3" evidence="2"/>
<dbReference type="Gene3D" id="1.20.5.2050">
    <property type="match status" value="1"/>
</dbReference>
<dbReference type="SMART" id="SM00248">
    <property type="entry name" value="ANK"/>
    <property type="match status" value="3"/>
</dbReference>
<feature type="compositionally biased region" description="Basic residues" evidence="10">
    <location>
        <begin position="1488"/>
        <end position="1497"/>
    </location>
</feature>
<accession>A0ABP0J548</accession>
<dbReference type="PANTHER" id="PTHR11451">
    <property type="entry name" value="THREONINE-TRNA LIGASE"/>
    <property type="match status" value="1"/>
</dbReference>
<dbReference type="Pfam" id="PF05721">
    <property type="entry name" value="PhyH"/>
    <property type="match status" value="1"/>
</dbReference>
<dbReference type="Gene3D" id="2.60.120.620">
    <property type="entry name" value="q2cbj1_9rhob like domain"/>
    <property type="match status" value="1"/>
</dbReference>
<feature type="domain" description="Aminoacyl-transfer RNA synthetases class-II family profile" evidence="11">
    <location>
        <begin position="616"/>
        <end position="1102"/>
    </location>
</feature>
<dbReference type="InterPro" id="IPR002320">
    <property type="entry name" value="Thr-tRNA-ligase_IIa"/>
</dbReference>
<dbReference type="InterPro" id="IPR002314">
    <property type="entry name" value="aa-tRNA-synt_IIb"/>
</dbReference>
<evidence type="ECO:0000256" key="8">
    <source>
        <dbReference type="ARBA" id="ARBA00031900"/>
    </source>
</evidence>
<dbReference type="InterPro" id="IPR006195">
    <property type="entry name" value="aa-tRNA-synth_II"/>
</dbReference>
<evidence type="ECO:0000256" key="3">
    <source>
        <dbReference type="ARBA" id="ARBA00022598"/>
    </source>
</evidence>
<dbReference type="PRINTS" id="PR01047">
    <property type="entry name" value="TRNASYNTHTHR"/>
</dbReference>
<proteinExistence type="inferred from homology"/>
<feature type="region of interest" description="Disordered" evidence="10">
    <location>
        <begin position="1190"/>
        <end position="1214"/>
    </location>
</feature>
<dbReference type="InterPro" id="IPR045864">
    <property type="entry name" value="aa-tRNA-synth_II/BPL/LPL"/>
</dbReference>
<gene>
    <name evidence="12" type="ORF">SCF082_LOCUS10304</name>
</gene>
<name>A0ABP0J548_9DINO</name>
<dbReference type="InterPro" id="IPR018163">
    <property type="entry name" value="Thr/Ala-tRNA-synth_IIc_edit"/>
</dbReference>
<evidence type="ECO:0000256" key="7">
    <source>
        <dbReference type="ARBA" id="ARBA00023146"/>
    </source>
</evidence>